<dbReference type="Proteomes" id="UP000198814">
    <property type="component" value="Unassembled WGS sequence"/>
</dbReference>
<name>A0A1H8VKE5_9PROT</name>
<protein>
    <submittedName>
        <fullName evidence="3">PEP-CTERM protein-sorting domain-containing protein</fullName>
    </submittedName>
</protein>
<dbReference type="Pfam" id="PF07589">
    <property type="entry name" value="PEP-CTERM"/>
    <property type="match status" value="1"/>
</dbReference>
<dbReference type="EMBL" id="FODO01000062">
    <property type="protein sequence ID" value="SEP15697.1"/>
    <property type="molecule type" value="Genomic_DNA"/>
</dbReference>
<evidence type="ECO:0000313" key="3">
    <source>
        <dbReference type="EMBL" id="SEP15697.1"/>
    </source>
</evidence>
<feature type="chain" id="PRO_5011559805" evidence="1">
    <location>
        <begin position="23"/>
        <end position="221"/>
    </location>
</feature>
<dbReference type="RefSeq" id="WP_090315349.1">
    <property type="nucleotide sequence ID" value="NZ_FNOE01000002.1"/>
</dbReference>
<keyword evidence="4" id="KW-1185">Reference proteome</keyword>
<evidence type="ECO:0000259" key="2">
    <source>
        <dbReference type="Pfam" id="PF07589"/>
    </source>
</evidence>
<reference evidence="4" key="1">
    <citation type="submission" date="2016-10" db="EMBL/GenBank/DDBJ databases">
        <authorList>
            <person name="Varghese N."/>
            <person name="Submissions S."/>
        </authorList>
    </citation>
    <scope>NUCLEOTIDE SEQUENCE [LARGE SCALE GENOMIC DNA]</scope>
    <source>
        <strain evidence="4">Nm76</strain>
    </source>
</reference>
<proteinExistence type="predicted"/>
<dbReference type="NCBIfam" id="NF038118">
    <property type="entry name" value="PEP_CTERM_CCXG"/>
    <property type="match status" value="1"/>
</dbReference>
<keyword evidence="1" id="KW-0732">Signal</keyword>
<dbReference type="NCBIfam" id="NF038126">
    <property type="entry name" value="PEP_CTERM_FxDxF"/>
    <property type="match status" value="1"/>
</dbReference>
<dbReference type="NCBIfam" id="TIGR02595">
    <property type="entry name" value="PEP_CTERM"/>
    <property type="match status" value="1"/>
</dbReference>
<feature type="domain" description="Ice-binding protein C-terminal" evidence="2">
    <location>
        <begin position="192"/>
        <end position="216"/>
    </location>
</feature>
<evidence type="ECO:0000313" key="4">
    <source>
        <dbReference type="Proteomes" id="UP000198814"/>
    </source>
</evidence>
<dbReference type="OrthoDB" id="8751508at2"/>
<dbReference type="AlphaFoldDB" id="A0A1H8VKE5"/>
<accession>A0A1H8VKE5</accession>
<gene>
    <name evidence="3" type="ORF">SAMN05216333_1621</name>
</gene>
<evidence type="ECO:0000256" key="1">
    <source>
        <dbReference type="SAM" id="SignalP"/>
    </source>
</evidence>
<dbReference type="InterPro" id="IPR013424">
    <property type="entry name" value="Ice-binding_C"/>
</dbReference>
<feature type="signal peptide" evidence="1">
    <location>
        <begin position="1"/>
        <end position="22"/>
    </location>
</feature>
<organism evidence="3 4">
    <name type="scientific">Nitrosomonas oligotropha</name>
    <dbReference type="NCBI Taxonomy" id="42354"/>
    <lineage>
        <taxon>Bacteria</taxon>
        <taxon>Pseudomonadati</taxon>
        <taxon>Pseudomonadota</taxon>
        <taxon>Betaproteobacteria</taxon>
        <taxon>Nitrosomonadales</taxon>
        <taxon>Nitrosomonadaceae</taxon>
        <taxon>Nitrosomonas</taxon>
    </lineage>
</organism>
<sequence>MKITFTLSVTAISLALFGGANASSITIETGFSTAGPQIDAAAYQSVVDSAVAIPSIGYGIATPAIYDNISNHGLFAGGSTTDIAFKSTVDFYVSPANAGAWQIRAGVDFGHGGAIFVDGSAYDFKTNDMWWNGSYSDSSQYLSINTLNLAAGFHTLNLYGLEGCCDGGQQAQFRIGGAGDFTTFSTNDSLSPVPEPETYAMLLAGLGLMGFMVSRRKESAV</sequence>